<dbReference type="Proteomes" id="UP000031184">
    <property type="component" value="Unassembled WGS sequence"/>
</dbReference>
<dbReference type="AlphaFoldDB" id="A0A0B4EPN7"/>
<accession>A0A0B4EPN7</accession>
<comment type="caution">
    <text evidence="1">The sequence shown here is derived from an EMBL/GenBank/DDBJ whole genome shotgun (WGS) entry which is preliminary data.</text>
</comment>
<organism evidence="1 2">
    <name type="scientific">Fusobacterium necrophorum subsp. funduliforme B35</name>
    <dbReference type="NCBI Taxonomy" id="1226633"/>
    <lineage>
        <taxon>Bacteria</taxon>
        <taxon>Fusobacteriati</taxon>
        <taxon>Fusobacteriota</taxon>
        <taxon>Fusobacteriia</taxon>
        <taxon>Fusobacteriales</taxon>
        <taxon>Fusobacteriaceae</taxon>
        <taxon>Fusobacterium</taxon>
    </lineage>
</organism>
<reference evidence="1 2" key="1">
    <citation type="submission" date="2013-08" db="EMBL/GenBank/DDBJ databases">
        <title>An opportunistic ruminal bacterium that causes liver abscesses in cattle.</title>
        <authorList>
            <person name="Benahmed F.H."/>
            <person name="Rasmussen M."/>
            <person name="Harbottle H."/>
            <person name="Soppet D."/>
            <person name="Nagaraja T.G."/>
            <person name="Davidson M."/>
        </authorList>
    </citation>
    <scope>NUCLEOTIDE SEQUENCE [LARGE SCALE GENOMIC DNA]</scope>
    <source>
        <strain evidence="1 2">B35</strain>
    </source>
</reference>
<protein>
    <submittedName>
        <fullName evidence="1">Uncharacterized protein</fullName>
    </submittedName>
</protein>
<name>A0A0B4EPN7_9FUSO</name>
<evidence type="ECO:0000313" key="1">
    <source>
        <dbReference type="EMBL" id="KID48940.1"/>
    </source>
</evidence>
<proteinExistence type="predicted"/>
<dbReference type="EMBL" id="AUZI01000019">
    <property type="protein sequence ID" value="KID48940.1"/>
    <property type="molecule type" value="Genomic_DNA"/>
</dbReference>
<sequence length="34" mass="4176">MELLRREGDSRGKYLGFLREDFAKYFYEISRKNS</sequence>
<gene>
    <name evidence="1" type="ORF">C095_07575</name>
</gene>
<evidence type="ECO:0000313" key="2">
    <source>
        <dbReference type="Proteomes" id="UP000031184"/>
    </source>
</evidence>